<evidence type="ECO:0000313" key="3">
    <source>
        <dbReference type="Proteomes" id="UP000094580"/>
    </source>
</evidence>
<dbReference type="Proteomes" id="UP000094580">
    <property type="component" value="Unassembled WGS sequence"/>
</dbReference>
<dbReference type="InterPro" id="IPR025055">
    <property type="entry name" value="Ena_core"/>
</dbReference>
<evidence type="ECO:0000313" key="2">
    <source>
        <dbReference type="EMBL" id="ODG93891.1"/>
    </source>
</evidence>
<dbReference type="EMBL" id="MDKC01000001">
    <property type="protein sequence ID" value="ODG93891.1"/>
    <property type="molecule type" value="Genomic_DNA"/>
</dbReference>
<reference evidence="2 3" key="1">
    <citation type="submission" date="2016-07" db="EMBL/GenBank/DDBJ databases">
        <authorList>
            <person name="Townsley L."/>
            <person name="Shank E.A."/>
        </authorList>
    </citation>
    <scope>NUCLEOTIDE SEQUENCE [LARGE SCALE GENOMIC DNA]</scope>
    <source>
        <strain evidence="2 3">CH01</strain>
    </source>
</reference>
<feature type="domain" description="Endospore appendages core" evidence="1">
    <location>
        <begin position="12"/>
        <end position="124"/>
    </location>
</feature>
<evidence type="ECO:0000259" key="1">
    <source>
        <dbReference type="Pfam" id="PF13157"/>
    </source>
</evidence>
<dbReference type="Pfam" id="PF13157">
    <property type="entry name" value="Enas"/>
    <property type="match status" value="1"/>
</dbReference>
<gene>
    <name evidence="2" type="ORF">BED47_01605</name>
</gene>
<organism evidence="2 3">
    <name type="scientific">Gottfriedia luciferensis</name>
    <dbReference type="NCBI Taxonomy" id="178774"/>
    <lineage>
        <taxon>Bacteria</taxon>
        <taxon>Bacillati</taxon>
        <taxon>Bacillota</taxon>
        <taxon>Bacilli</taxon>
        <taxon>Bacillales</taxon>
        <taxon>Bacillaceae</taxon>
        <taxon>Gottfriedia</taxon>
    </lineage>
</organism>
<protein>
    <recommendedName>
        <fullName evidence="1">Endospore appendages core domain-containing protein</fullName>
    </recommendedName>
</protein>
<sequence>MASSCNCSTSTLTCCPEKVFVQDQVCTPWQAVGDATTVTIPLFKNNFNQNIIGTGFVKYEVGSVATPIQILFLNSAGGTINSEVVTLGSSLAFTIRRFDVIQAVIPIGADILFQGEFCITTRYSV</sequence>
<name>A0ABX2ZVY3_9BACI</name>
<keyword evidence="3" id="KW-1185">Reference proteome</keyword>
<dbReference type="RefSeq" id="WP_069032070.1">
    <property type="nucleotide sequence ID" value="NZ_MDKC01000001.1"/>
</dbReference>
<comment type="caution">
    <text evidence="2">The sequence shown here is derived from an EMBL/GenBank/DDBJ whole genome shotgun (WGS) entry which is preliminary data.</text>
</comment>
<proteinExistence type="predicted"/>
<accession>A0ABX2ZVY3</accession>